<reference evidence="4 5" key="1">
    <citation type="submission" date="2018-05" db="EMBL/GenBank/DDBJ databases">
        <title>Genomic Encyclopedia of Type Strains, Phase III (KMG-III): the genomes of soil and plant-associated and newly described type strains.</title>
        <authorList>
            <person name="Whitman W."/>
        </authorList>
    </citation>
    <scope>NUCLEOTIDE SEQUENCE [LARGE SCALE GENOMIC DNA]</scope>
    <source>
        <strain evidence="4 5">CECT 5696</strain>
    </source>
</reference>
<dbReference type="SUPFAM" id="SSF52172">
    <property type="entry name" value="CheY-like"/>
    <property type="match status" value="1"/>
</dbReference>
<dbReference type="SMART" id="SM00448">
    <property type="entry name" value="REC"/>
    <property type="match status" value="1"/>
</dbReference>
<dbReference type="Pfam" id="PF00072">
    <property type="entry name" value="Response_reg"/>
    <property type="match status" value="1"/>
</dbReference>
<dbReference type="PANTHER" id="PTHR43156">
    <property type="entry name" value="STAGE II SPORULATION PROTEIN E-RELATED"/>
    <property type="match status" value="1"/>
</dbReference>
<keyword evidence="5" id="KW-1185">Reference proteome</keyword>
<dbReference type="Gene3D" id="3.40.50.2300">
    <property type="match status" value="1"/>
</dbReference>
<evidence type="ECO:0000256" key="2">
    <source>
        <dbReference type="PROSITE-ProRule" id="PRU00169"/>
    </source>
</evidence>
<dbReference type="InterPro" id="IPR052016">
    <property type="entry name" value="Bact_Sigma-Reg"/>
</dbReference>
<dbReference type="AlphaFoldDB" id="A0A2V2YLA1"/>
<name>A0A2V2YLA1_9BACL</name>
<dbReference type="PROSITE" id="PS50110">
    <property type="entry name" value="RESPONSE_REGULATORY"/>
    <property type="match status" value="1"/>
</dbReference>
<feature type="domain" description="Response regulatory" evidence="3">
    <location>
        <begin position="14"/>
        <end position="144"/>
    </location>
</feature>
<dbReference type="GO" id="GO:0016791">
    <property type="term" value="F:phosphatase activity"/>
    <property type="evidence" value="ECO:0007669"/>
    <property type="project" value="TreeGrafter"/>
</dbReference>
<dbReference type="Proteomes" id="UP000246635">
    <property type="component" value="Unassembled WGS sequence"/>
</dbReference>
<gene>
    <name evidence="4" type="ORF">DFQ01_13344</name>
</gene>
<dbReference type="Gene3D" id="3.60.40.10">
    <property type="entry name" value="PPM-type phosphatase domain"/>
    <property type="match status" value="1"/>
</dbReference>
<dbReference type="SUPFAM" id="SSF81606">
    <property type="entry name" value="PP2C-like"/>
    <property type="match status" value="1"/>
</dbReference>
<evidence type="ECO:0000313" key="5">
    <source>
        <dbReference type="Proteomes" id="UP000246635"/>
    </source>
</evidence>
<keyword evidence="2" id="KW-0597">Phosphoprotein</keyword>
<dbReference type="SMART" id="SM00331">
    <property type="entry name" value="PP2C_SIG"/>
    <property type="match status" value="1"/>
</dbReference>
<dbReference type="InterPro" id="IPR001789">
    <property type="entry name" value="Sig_transdc_resp-reg_receiver"/>
</dbReference>
<feature type="modified residue" description="4-aspartylphosphate" evidence="2">
    <location>
        <position position="77"/>
    </location>
</feature>
<organism evidence="4 5">
    <name type="scientific">Paenibacillus cellulosilyticus</name>
    <dbReference type="NCBI Taxonomy" id="375489"/>
    <lineage>
        <taxon>Bacteria</taxon>
        <taxon>Bacillati</taxon>
        <taxon>Bacillota</taxon>
        <taxon>Bacilli</taxon>
        <taxon>Bacillales</taxon>
        <taxon>Paenibacillaceae</taxon>
        <taxon>Paenibacillus</taxon>
    </lineage>
</organism>
<proteinExistence type="predicted"/>
<comment type="caution">
    <text evidence="4">The sequence shown here is derived from an EMBL/GenBank/DDBJ whole genome shotgun (WGS) entry which is preliminary data.</text>
</comment>
<sequence length="404" mass="45413">MQAQERSNGRLNMRVVLVDDNAMNVTVVQEMLKRAGYRNLSSCSSASELYTLLGISEDGTDLKPVYEEPDVDLILLDMMMPRIDGITACRTVLGVERLKDIPIIMVTAIGDSKKLAEALDAGASDYVTKPINRVELMARIRSALRLKQQKNWHRERDRRLRDELRLAREVQYAVLPQRLENEQIVIDAIYRPSEELSGDLYAWHRIDQNRYAVAVIDAMGHGISSSLVCMFIASVLKEVMSKLSDPEDVVRELNRRAMQLHFSDQLIQYYFTGIYMVIDMERGIVEYVNAGHPPGLLLRLGTDQVEQLKGGSPAIGLFDGIPVNKQSLRIAPGDRMVIVTDGLLDRSDDVTEDPIEMLGQKLSSSSCSDDCGSFPEQWREALFGEPAEGRGHSDDQCLLWIALK</sequence>
<dbReference type="PANTHER" id="PTHR43156:SF14">
    <property type="entry name" value="PHOSPHOSERINE PHOSPHATASE RSBP"/>
    <property type="match status" value="1"/>
</dbReference>
<dbReference type="InterPro" id="IPR001932">
    <property type="entry name" value="PPM-type_phosphatase-like_dom"/>
</dbReference>
<evidence type="ECO:0000256" key="1">
    <source>
        <dbReference type="ARBA" id="ARBA00022801"/>
    </source>
</evidence>
<dbReference type="Pfam" id="PF07228">
    <property type="entry name" value="SpoIIE"/>
    <property type="match status" value="1"/>
</dbReference>
<evidence type="ECO:0000313" key="4">
    <source>
        <dbReference type="EMBL" id="PWV94257.1"/>
    </source>
</evidence>
<dbReference type="GO" id="GO:0000160">
    <property type="term" value="P:phosphorelay signal transduction system"/>
    <property type="evidence" value="ECO:0007669"/>
    <property type="project" value="InterPro"/>
</dbReference>
<dbReference type="InterPro" id="IPR011006">
    <property type="entry name" value="CheY-like_superfamily"/>
</dbReference>
<keyword evidence="1" id="KW-0378">Hydrolase</keyword>
<accession>A0A2V2YLA1</accession>
<evidence type="ECO:0000259" key="3">
    <source>
        <dbReference type="PROSITE" id="PS50110"/>
    </source>
</evidence>
<dbReference type="EMBL" id="QGTQ01000033">
    <property type="protein sequence ID" value="PWV94257.1"/>
    <property type="molecule type" value="Genomic_DNA"/>
</dbReference>
<protein>
    <submittedName>
        <fullName evidence="4">Sigma-B regulation protein RsbU (Phosphoserine phosphatase)</fullName>
    </submittedName>
</protein>
<dbReference type="InterPro" id="IPR036457">
    <property type="entry name" value="PPM-type-like_dom_sf"/>
</dbReference>